<dbReference type="InterPro" id="IPR002350">
    <property type="entry name" value="Kazal_dom"/>
</dbReference>
<dbReference type="OrthoDB" id="5062115at2759"/>
<feature type="transmembrane region" description="Helical" evidence="8">
    <location>
        <begin position="602"/>
        <end position="623"/>
    </location>
</feature>
<dbReference type="PANTHER" id="PTHR11388">
    <property type="entry name" value="ORGANIC ANION TRANSPORTER"/>
    <property type="match status" value="1"/>
</dbReference>
<evidence type="ECO:0000256" key="1">
    <source>
        <dbReference type="ARBA" id="ARBA00004651"/>
    </source>
</evidence>
<keyword evidence="5 8" id="KW-1133">Transmembrane helix</keyword>
<keyword evidence="3" id="KW-1003">Cell membrane</keyword>
<dbReference type="GO" id="GO:0016323">
    <property type="term" value="C:basolateral plasma membrane"/>
    <property type="evidence" value="ECO:0007669"/>
    <property type="project" value="TreeGrafter"/>
</dbReference>
<dbReference type="GO" id="GO:0006811">
    <property type="term" value="P:monoatomic ion transport"/>
    <property type="evidence" value="ECO:0007669"/>
    <property type="project" value="UniProtKB-KW"/>
</dbReference>
<reference evidence="11" key="2">
    <citation type="submission" date="2024-06" db="UniProtKB">
        <authorList>
            <consortium name="Ensembl"/>
        </authorList>
    </citation>
    <scope>IDENTIFICATION</scope>
</reference>
<name>M3XXG5_MUSPF</name>
<evidence type="ECO:0000256" key="5">
    <source>
        <dbReference type="ARBA" id="ARBA00022989"/>
    </source>
</evidence>
<feature type="transmembrane region" description="Helical" evidence="8">
    <location>
        <begin position="654"/>
        <end position="679"/>
    </location>
</feature>
<dbReference type="RefSeq" id="XP_012899620.1">
    <property type="nucleotide sequence ID" value="XM_013044166.2"/>
</dbReference>
<keyword evidence="8" id="KW-0406">Ion transport</keyword>
<feature type="transmembrane region" description="Helical" evidence="8">
    <location>
        <begin position="302"/>
        <end position="323"/>
    </location>
</feature>
<feature type="transmembrane region" description="Helical" evidence="8">
    <location>
        <begin position="91"/>
        <end position="111"/>
    </location>
</feature>
<dbReference type="EMBL" id="AEYP01072810">
    <property type="status" value="NOT_ANNOTATED_CDS"/>
    <property type="molecule type" value="Genomic_DNA"/>
</dbReference>
<dbReference type="InterPro" id="IPR036259">
    <property type="entry name" value="MFS_trans_sf"/>
</dbReference>
<keyword evidence="4 8" id="KW-0812">Transmembrane</keyword>
<feature type="transmembrane region" description="Helical" evidence="8">
    <location>
        <begin position="160"/>
        <end position="180"/>
    </location>
</feature>
<feature type="region of interest" description="Disordered" evidence="9">
    <location>
        <begin position="1"/>
        <end position="33"/>
    </location>
</feature>
<evidence type="ECO:0000313" key="12">
    <source>
        <dbReference type="Proteomes" id="UP000000715"/>
    </source>
</evidence>
<dbReference type="PROSITE" id="PS51465">
    <property type="entry name" value="KAZAL_2"/>
    <property type="match status" value="1"/>
</dbReference>
<dbReference type="EMBL" id="AEYP01072813">
    <property type="status" value="NOT_ANNOTATED_CDS"/>
    <property type="molecule type" value="Genomic_DNA"/>
</dbReference>
<accession>M3XXG5</accession>
<feature type="transmembrane region" description="Helical" evidence="8">
    <location>
        <begin position="216"/>
        <end position="242"/>
    </location>
</feature>
<feature type="transmembrane region" description="Helical" evidence="8">
    <location>
        <begin position="131"/>
        <end position="153"/>
    </location>
</feature>
<dbReference type="SUPFAM" id="SSF103473">
    <property type="entry name" value="MFS general substrate transporter"/>
    <property type="match status" value="1"/>
</dbReference>
<dbReference type="CTD" id="133482"/>
<dbReference type="HOGENOM" id="CLU_008954_2_1_1"/>
<feature type="domain" description="Kazal-like" evidence="10">
    <location>
        <begin position="484"/>
        <end position="539"/>
    </location>
</feature>
<evidence type="ECO:0000256" key="7">
    <source>
        <dbReference type="ARBA" id="ARBA00023157"/>
    </source>
</evidence>
<dbReference type="NCBIfam" id="TIGR00805">
    <property type="entry name" value="oat"/>
    <property type="match status" value="1"/>
</dbReference>
<feature type="transmembrane region" description="Helical" evidence="8">
    <location>
        <begin position="360"/>
        <end position="388"/>
    </location>
</feature>
<gene>
    <name evidence="11 13" type="primary">SLCO6A1</name>
</gene>
<reference evidence="13" key="1">
    <citation type="submission" date="2023-09" db="UniProtKB">
        <authorList>
            <consortium name="RefSeq"/>
        </authorList>
    </citation>
    <scope>IDENTIFICATION</scope>
    <source>
        <tissue evidence="13">Brain</tissue>
    </source>
</reference>
<dbReference type="GO" id="GO:0043252">
    <property type="term" value="P:sodium-independent organic anion transport"/>
    <property type="evidence" value="ECO:0007669"/>
    <property type="project" value="TreeGrafter"/>
</dbReference>
<evidence type="ECO:0000256" key="2">
    <source>
        <dbReference type="ARBA" id="ARBA00009657"/>
    </source>
</evidence>
<dbReference type="AlphaFoldDB" id="M3XXG5"/>
<evidence type="ECO:0000256" key="3">
    <source>
        <dbReference type="ARBA" id="ARBA00022475"/>
    </source>
</evidence>
<dbReference type="GeneTree" id="ENSGT01150000286985"/>
<keyword evidence="12" id="KW-1185">Reference proteome</keyword>
<dbReference type="Pfam" id="PF03137">
    <property type="entry name" value="OATP"/>
    <property type="match status" value="1"/>
</dbReference>
<protein>
    <recommendedName>
        <fullName evidence="8">Solute carrier organic anion transporter family member</fullName>
    </recommendedName>
</protein>
<dbReference type="Pfam" id="PF07648">
    <property type="entry name" value="Kazal_2"/>
    <property type="match status" value="1"/>
</dbReference>
<dbReference type="Gene3D" id="1.20.1250.20">
    <property type="entry name" value="MFS general substrate transporter like domains"/>
    <property type="match status" value="1"/>
</dbReference>
<dbReference type="KEGG" id="mpuf:101671477"/>
<feature type="transmembrane region" description="Helical" evidence="8">
    <location>
        <begin position="568"/>
        <end position="595"/>
    </location>
</feature>
<keyword evidence="7" id="KW-1015">Disulfide bond</keyword>
<dbReference type="STRING" id="9669.ENSMPUP00000003765"/>
<dbReference type="Ensembl" id="ENSMPUT00000003834.1">
    <property type="protein sequence ID" value="ENSMPUP00000003765.1"/>
    <property type="gene ID" value="ENSMPUG00000003796.1"/>
</dbReference>
<comment type="similarity">
    <text evidence="2 8">Belongs to the organo anion transporter (TC 2.A.60) family.</text>
</comment>
<evidence type="ECO:0000256" key="9">
    <source>
        <dbReference type="SAM" id="MobiDB-lite"/>
    </source>
</evidence>
<dbReference type="SUPFAM" id="SSF100895">
    <property type="entry name" value="Kazal-type serine protease inhibitors"/>
    <property type="match status" value="1"/>
</dbReference>
<evidence type="ECO:0000259" key="10">
    <source>
        <dbReference type="PROSITE" id="PS51465"/>
    </source>
</evidence>
<dbReference type="InterPro" id="IPR004156">
    <property type="entry name" value="OATP"/>
</dbReference>
<dbReference type="EMBL" id="AEYP01072811">
    <property type="status" value="NOT_ANNOTATED_CDS"/>
    <property type="molecule type" value="Genomic_DNA"/>
</dbReference>
<sequence>MPDALAEVEPKAAQPQVAENPLETEQAKRKKKPRLMTMVPSSLIKFSTFQKKEKGQAGATSPITKKPKENLEGPCGLGCIVISRCQRFNTFHCFVVFFCLLITSQGIVFGLKELSMETFVKDSHLNDVENFLLPMTYDISSSLVAVFIAYYGGKGNIPRWVTFASFLVGCGSLLFAYPYFTEEDFKANVDIEEDICQEMKSAQACRKTVPSFHVKYLVSFILGQTVQGVAAMILYILGIVFIDNSVAIHSTGIYIGLMDASFVFGYSLSFGIAAPLLKGTKNGTSAISVEDSYDIQSWLQHWWIYFGLVSIIAWSTLIPLSCFPHSVRGTAKIKAEKRKQPHPFGGQIKDKEFETSIKDLFATLWVLLKNPILICLALTKASGSFVFIGASEYLPLYIETQFSLTRPIATKIAGFVLLPAGGLGVLLGGIIVSTLHMSCKALMRFVMVTSAVSLMFFGFVIFINCAPVPFAGINEDYSGTGQLGNLTAPCNSHCKCSSSFYSAICGRDNIGYFSPCYAGCTLFKTLNDGKAYYNCSCIQEGLTTSDEQGDFIDARPGACNTKCYKLPLFIAFIFSTILFSALSNTPCTLTILRIVSDNQRSLALSLTFMILRIFATIPGPILFKLSVDSSCLFRETEYCERKGNCLSYDKKKMAYLMVGMSSVCKLFTIFFTAIAYCLYKYMSKRDGDSLHIPVKSVKVKKKGKK</sequence>
<keyword evidence="6 8" id="KW-0472">Membrane</keyword>
<organism evidence="11">
    <name type="scientific">Mustela putorius furo</name>
    <name type="common">European domestic ferret</name>
    <name type="synonym">Mustela furo</name>
    <dbReference type="NCBI Taxonomy" id="9669"/>
    <lineage>
        <taxon>Eukaryota</taxon>
        <taxon>Metazoa</taxon>
        <taxon>Chordata</taxon>
        <taxon>Craniata</taxon>
        <taxon>Vertebrata</taxon>
        <taxon>Euteleostomi</taxon>
        <taxon>Mammalia</taxon>
        <taxon>Eutheria</taxon>
        <taxon>Laurasiatheria</taxon>
        <taxon>Carnivora</taxon>
        <taxon>Caniformia</taxon>
        <taxon>Musteloidea</taxon>
        <taxon>Mustelidae</taxon>
        <taxon>Mustelinae</taxon>
        <taxon>Mustela</taxon>
    </lineage>
</organism>
<dbReference type="EMBL" id="AEYP01072812">
    <property type="status" value="NOT_ANNOTATED_CDS"/>
    <property type="molecule type" value="Genomic_DNA"/>
</dbReference>
<evidence type="ECO:0000256" key="4">
    <source>
        <dbReference type="ARBA" id="ARBA00022692"/>
    </source>
</evidence>
<evidence type="ECO:0000313" key="11">
    <source>
        <dbReference type="Ensembl" id="ENSMPUP00000003765.1"/>
    </source>
</evidence>
<feature type="transmembrane region" description="Helical" evidence="8">
    <location>
        <begin position="254"/>
        <end position="277"/>
    </location>
</feature>
<keyword evidence="8" id="KW-0813">Transport</keyword>
<dbReference type="FunFam" id="1.20.1250.20:FF:000363">
    <property type="entry name" value="Solute carrier organic anion transporter family member"/>
    <property type="match status" value="1"/>
</dbReference>
<evidence type="ECO:0000256" key="6">
    <source>
        <dbReference type="ARBA" id="ARBA00023136"/>
    </source>
</evidence>
<dbReference type="GeneID" id="101671477"/>
<evidence type="ECO:0000256" key="8">
    <source>
        <dbReference type="RuleBase" id="RU362056"/>
    </source>
</evidence>
<dbReference type="OMA" id="IFVHCNP"/>
<dbReference type="eggNOG" id="KOG3626">
    <property type="taxonomic scope" value="Eukaryota"/>
</dbReference>
<dbReference type="GO" id="GO:0015347">
    <property type="term" value="F:sodium-independent organic anion transmembrane transporter activity"/>
    <property type="evidence" value="ECO:0007669"/>
    <property type="project" value="TreeGrafter"/>
</dbReference>
<dbReference type="PANTHER" id="PTHR11388:SF95">
    <property type="entry name" value="SOLUTE CARRIER ORGANIC ANION TRANSPORTER FAMILY MEMBER 6A1"/>
    <property type="match status" value="1"/>
</dbReference>
<proteinExistence type="inferred from homology"/>
<dbReference type="InterPro" id="IPR036058">
    <property type="entry name" value="Kazal_dom_sf"/>
</dbReference>
<dbReference type="Proteomes" id="UP000000715">
    <property type="component" value="Unplaced"/>
</dbReference>
<evidence type="ECO:0000313" key="13">
    <source>
        <dbReference type="RefSeq" id="XP_012899620.1"/>
    </source>
</evidence>
<feature type="transmembrane region" description="Helical" evidence="8">
    <location>
        <begin position="445"/>
        <end position="463"/>
    </location>
</feature>
<comment type="subcellular location">
    <subcellularLocation>
        <location evidence="1 8">Cell membrane</location>
        <topology evidence="1 8">Multi-pass membrane protein</topology>
    </subcellularLocation>
</comment>
<feature type="transmembrane region" description="Helical" evidence="8">
    <location>
        <begin position="408"/>
        <end position="433"/>
    </location>
</feature>